<dbReference type="PROSITE" id="PS50893">
    <property type="entry name" value="ABC_TRANSPORTER_2"/>
    <property type="match status" value="1"/>
</dbReference>
<reference evidence="6 7" key="1">
    <citation type="submission" date="2015-03" db="EMBL/GenBank/DDBJ databases">
        <title>Genome sequencing of Methylobacterium aquaticum DSM16371 type strain.</title>
        <authorList>
            <person name="Chaudhry V."/>
            <person name="Patil P.B."/>
        </authorList>
    </citation>
    <scope>NUCLEOTIDE SEQUENCE [LARGE SCALE GENOMIC DNA]</scope>
    <source>
        <strain evidence="6 7">DSM 16371</strain>
    </source>
</reference>
<dbReference type="FunFam" id="3.40.50.300:FF:000134">
    <property type="entry name" value="Iron-enterobactin ABC transporter ATP-binding protein"/>
    <property type="match status" value="1"/>
</dbReference>
<dbReference type="Pfam" id="PF00005">
    <property type="entry name" value="ABC_tran"/>
    <property type="match status" value="1"/>
</dbReference>
<comment type="similarity">
    <text evidence="1">Belongs to the ABC transporter superfamily.</text>
</comment>
<dbReference type="InterPro" id="IPR003593">
    <property type="entry name" value="AAA+_ATPase"/>
</dbReference>
<dbReference type="AlphaFoldDB" id="A0A0J6T0K6"/>
<keyword evidence="2" id="KW-0813">Transport</keyword>
<accession>A0A0J6T0K6</accession>
<dbReference type="GO" id="GO:0016887">
    <property type="term" value="F:ATP hydrolysis activity"/>
    <property type="evidence" value="ECO:0007669"/>
    <property type="project" value="InterPro"/>
</dbReference>
<dbReference type="OrthoDB" id="9810077at2"/>
<sequence>MTLAARDLRWDAGGRIIVDGVTLAAAPGRMLGLVGPNGSGKSSLLRLLCGLRQVKSGVVILDGTDISGLSRRAVARRIAVVEQHAGTLARVTVEDVVRLGRTPRRGALSPWTEADEAAVASALARVGLGTRRDQPWETLSGGERQRAQIARALAQEPSELVLDEPTNHLDVRHQLDMLALVRGLGVTSIVALHDLNLAALFCDEVAVLAGGRLLRSGPPETVLTAGMIAEVFGVRAEVRLSALSGRPHIEYRLD</sequence>
<proteinExistence type="inferred from homology"/>
<evidence type="ECO:0000256" key="4">
    <source>
        <dbReference type="ARBA" id="ARBA00022840"/>
    </source>
</evidence>
<name>A0A0J6T0K6_9HYPH</name>
<evidence type="ECO:0000259" key="5">
    <source>
        <dbReference type="PROSITE" id="PS50893"/>
    </source>
</evidence>
<dbReference type="RefSeq" id="WP_048462642.1">
    <property type="nucleotide sequence ID" value="NZ_LABX01000032.1"/>
</dbReference>
<gene>
    <name evidence="6" type="ORF">VP06_04585</name>
</gene>
<dbReference type="PANTHER" id="PTHR42794:SF2">
    <property type="entry name" value="ABC TRANSPORTER ATP-BINDING PROTEIN"/>
    <property type="match status" value="1"/>
</dbReference>
<dbReference type="GO" id="GO:0005524">
    <property type="term" value="F:ATP binding"/>
    <property type="evidence" value="ECO:0007669"/>
    <property type="project" value="UniProtKB-KW"/>
</dbReference>
<dbReference type="EMBL" id="LABX01000032">
    <property type="protein sequence ID" value="KMO39402.1"/>
    <property type="molecule type" value="Genomic_DNA"/>
</dbReference>
<feature type="domain" description="ABC transporter" evidence="5">
    <location>
        <begin position="3"/>
        <end position="235"/>
    </location>
</feature>
<keyword evidence="4" id="KW-0067">ATP-binding</keyword>
<evidence type="ECO:0000256" key="2">
    <source>
        <dbReference type="ARBA" id="ARBA00022448"/>
    </source>
</evidence>
<evidence type="ECO:0000313" key="7">
    <source>
        <dbReference type="Proteomes" id="UP000035929"/>
    </source>
</evidence>
<evidence type="ECO:0000313" key="6">
    <source>
        <dbReference type="EMBL" id="KMO39402.1"/>
    </source>
</evidence>
<dbReference type="SUPFAM" id="SSF52540">
    <property type="entry name" value="P-loop containing nucleoside triphosphate hydrolases"/>
    <property type="match status" value="1"/>
</dbReference>
<evidence type="ECO:0000256" key="3">
    <source>
        <dbReference type="ARBA" id="ARBA00022741"/>
    </source>
</evidence>
<dbReference type="Gene3D" id="3.40.50.300">
    <property type="entry name" value="P-loop containing nucleotide triphosphate hydrolases"/>
    <property type="match status" value="1"/>
</dbReference>
<organism evidence="6 7">
    <name type="scientific">Methylobacterium aquaticum</name>
    <dbReference type="NCBI Taxonomy" id="270351"/>
    <lineage>
        <taxon>Bacteria</taxon>
        <taxon>Pseudomonadati</taxon>
        <taxon>Pseudomonadota</taxon>
        <taxon>Alphaproteobacteria</taxon>
        <taxon>Hyphomicrobiales</taxon>
        <taxon>Methylobacteriaceae</taxon>
        <taxon>Methylobacterium</taxon>
    </lineage>
</organism>
<dbReference type="InterPro" id="IPR003439">
    <property type="entry name" value="ABC_transporter-like_ATP-bd"/>
</dbReference>
<protein>
    <submittedName>
        <fullName evidence="6">Histidinol phosphatase</fullName>
    </submittedName>
</protein>
<dbReference type="SMART" id="SM00382">
    <property type="entry name" value="AAA"/>
    <property type="match status" value="1"/>
</dbReference>
<dbReference type="PANTHER" id="PTHR42794">
    <property type="entry name" value="HEMIN IMPORT ATP-BINDING PROTEIN HMUV"/>
    <property type="match status" value="1"/>
</dbReference>
<dbReference type="Proteomes" id="UP000035929">
    <property type="component" value="Unassembled WGS sequence"/>
</dbReference>
<evidence type="ECO:0000256" key="1">
    <source>
        <dbReference type="ARBA" id="ARBA00005417"/>
    </source>
</evidence>
<dbReference type="InterPro" id="IPR017871">
    <property type="entry name" value="ABC_transporter-like_CS"/>
</dbReference>
<dbReference type="CDD" id="cd03214">
    <property type="entry name" value="ABC_Iron-Siderophores_B12_Hemin"/>
    <property type="match status" value="1"/>
</dbReference>
<dbReference type="PATRIC" id="fig|270351.6.peg.4890"/>
<dbReference type="PROSITE" id="PS00211">
    <property type="entry name" value="ABC_TRANSPORTER_1"/>
    <property type="match status" value="1"/>
</dbReference>
<comment type="caution">
    <text evidence="6">The sequence shown here is derived from an EMBL/GenBank/DDBJ whole genome shotgun (WGS) entry which is preliminary data.</text>
</comment>
<keyword evidence="3" id="KW-0547">Nucleotide-binding</keyword>
<dbReference type="InterPro" id="IPR027417">
    <property type="entry name" value="P-loop_NTPase"/>
</dbReference>